<dbReference type="Proteomes" id="UP001175226">
    <property type="component" value="Unassembled WGS sequence"/>
</dbReference>
<evidence type="ECO:0000313" key="3">
    <source>
        <dbReference type="Proteomes" id="UP001175226"/>
    </source>
</evidence>
<evidence type="ECO:0000256" key="1">
    <source>
        <dbReference type="SAM" id="SignalP"/>
    </source>
</evidence>
<feature type="chain" id="PRO_5041441483" description="Secreted protein" evidence="1">
    <location>
        <begin position="21"/>
        <end position="152"/>
    </location>
</feature>
<keyword evidence="3" id="KW-1185">Reference proteome</keyword>
<comment type="caution">
    <text evidence="2">The sequence shown here is derived from an EMBL/GenBank/DDBJ whole genome shotgun (WGS) entry which is preliminary data.</text>
</comment>
<proteinExistence type="predicted"/>
<dbReference type="EMBL" id="JAUEPT010000028">
    <property type="protein sequence ID" value="KAK0441910.1"/>
    <property type="molecule type" value="Genomic_DNA"/>
</dbReference>
<feature type="signal peptide" evidence="1">
    <location>
        <begin position="1"/>
        <end position="20"/>
    </location>
</feature>
<organism evidence="2 3">
    <name type="scientific">Armillaria borealis</name>
    <dbReference type="NCBI Taxonomy" id="47425"/>
    <lineage>
        <taxon>Eukaryota</taxon>
        <taxon>Fungi</taxon>
        <taxon>Dikarya</taxon>
        <taxon>Basidiomycota</taxon>
        <taxon>Agaricomycotina</taxon>
        <taxon>Agaricomycetes</taxon>
        <taxon>Agaricomycetidae</taxon>
        <taxon>Agaricales</taxon>
        <taxon>Marasmiineae</taxon>
        <taxon>Physalacriaceae</taxon>
        <taxon>Armillaria</taxon>
    </lineage>
</organism>
<accession>A0AA39JFN3</accession>
<sequence>MFRATVWWLWPPLLASWGSCVCLTLSGSRTPPPSLCDVLPVEENLLSPCSMIANRQSFRRLRLFRAFDVGVSLQRPLLARSSNWCHTKRWRWTAIERNARCVRIELETRSTQTLTPNAKEREICKYSRSHLNFSQALSPSLRSIIISIDEHL</sequence>
<protein>
    <recommendedName>
        <fullName evidence="4">Secreted protein</fullName>
    </recommendedName>
</protein>
<evidence type="ECO:0000313" key="2">
    <source>
        <dbReference type="EMBL" id="KAK0441910.1"/>
    </source>
</evidence>
<dbReference type="PROSITE" id="PS51257">
    <property type="entry name" value="PROKAR_LIPOPROTEIN"/>
    <property type="match status" value="1"/>
</dbReference>
<keyword evidence="1" id="KW-0732">Signal</keyword>
<dbReference type="AlphaFoldDB" id="A0AA39JFN3"/>
<name>A0AA39JFN3_9AGAR</name>
<gene>
    <name evidence="2" type="ORF">EV421DRAFT_612495</name>
</gene>
<evidence type="ECO:0008006" key="4">
    <source>
        <dbReference type="Google" id="ProtNLM"/>
    </source>
</evidence>
<reference evidence="2" key="1">
    <citation type="submission" date="2023-06" db="EMBL/GenBank/DDBJ databases">
        <authorList>
            <consortium name="Lawrence Berkeley National Laboratory"/>
            <person name="Ahrendt S."/>
            <person name="Sahu N."/>
            <person name="Indic B."/>
            <person name="Wong-Bajracharya J."/>
            <person name="Merenyi Z."/>
            <person name="Ke H.-M."/>
            <person name="Monk M."/>
            <person name="Kocsube S."/>
            <person name="Drula E."/>
            <person name="Lipzen A."/>
            <person name="Balint B."/>
            <person name="Henrissat B."/>
            <person name="Andreopoulos B."/>
            <person name="Martin F.M."/>
            <person name="Harder C.B."/>
            <person name="Rigling D."/>
            <person name="Ford K.L."/>
            <person name="Foster G.D."/>
            <person name="Pangilinan J."/>
            <person name="Papanicolaou A."/>
            <person name="Barry K."/>
            <person name="LaButti K."/>
            <person name="Viragh M."/>
            <person name="Koriabine M."/>
            <person name="Yan M."/>
            <person name="Riley R."/>
            <person name="Champramary S."/>
            <person name="Plett K.L."/>
            <person name="Tsai I.J."/>
            <person name="Slot J."/>
            <person name="Sipos G."/>
            <person name="Plett J."/>
            <person name="Nagy L.G."/>
            <person name="Grigoriev I.V."/>
        </authorList>
    </citation>
    <scope>NUCLEOTIDE SEQUENCE</scope>
    <source>
        <strain evidence="2">FPL87.14</strain>
    </source>
</reference>